<proteinExistence type="predicted"/>
<name>A0A3E0KTM9_9CHRO</name>
<reference evidence="1 2" key="1">
    <citation type="submission" date="2017-10" db="EMBL/GenBank/DDBJ databases">
        <title>A large-scale comparative metagenomic study reveals the eutrophication-driven functional interactions in six Microcystis-epibionts communities.</title>
        <authorList>
            <person name="Li Q."/>
            <person name="Lin F."/>
        </authorList>
    </citation>
    <scope>NUCLEOTIDE SEQUENCE [LARGE SCALE GENOMIC DNA]</scope>
    <source>
        <strain evidence="1">TF09</strain>
    </source>
</reference>
<dbReference type="SUPFAM" id="SSF46689">
    <property type="entry name" value="Homeodomain-like"/>
    <property type="match status" value="1"/>
</dbReference>
<protein>
    <submittedName>
        <fullName evidence="1">DUF433 domain-containing protein</fullName>
    </submittedName>
</protein>
<dbReference type="InterPro" id="IPR007367">
    <property type="entry name" value="DUF433"/>
</dbReference>
<evidence type="ECO:0000313" key="2">
    <source>
        <dbReference type="Proteomes" id="UP000256873"/>
    </source>
</evidence>
<dbReference type="PANTHER" id="PTHR34849">
    <property type="entry name" value="SSL5025 PROTEIN"/>
    <property type="match status" value="1"/>
</dbReference>
<accession>A0A3E0KTM9</accession>
<dbReference type="Pfam" id="PF04255">
    <property type="entry name" value="DUF433"/>
    <property type="match status" value="1"/>
</dbReference>
<dbReference type="Gene3D" id="1.10.10.10">
    <property type="entry name" value="Winged helix-like DNA-binding domain superfamily/Winged helix DNA-binding domain"/>
    <property type="match status" value="1"/>
</dbReference>
<dbReference type="PANTHER" id="PTHR34849:SF3">
    <property type="entry name" value="SSR2962 PROTEIN"/>
    <property type="match status" value="1"/>
</dbReference>
<dbReference type="Proteomes" id="UP000256873">
    <property type="component" value="Unassembled WGS sequence"/>
</dbReference>
<gene>
    <name evidence="1" type="ORF">DWQ54_25585</name>
</gene>
<sequence length="82" mass="9308">MIRELDRITVNPQICLGQPMIRGMRITVGFVLKLLASQLSIQEILEAYPELEEEDIRQALNYAAWAVSDYIVSFTSAAVTHR</sequence>
<dbReference type="InterPro" id="IPR009057">
    <property type="entry name" value="Homeodomain-like_sf"/>
</dbReference>
<dbReference type="AlphaFoldDB" id="A0A3E0KTM9"/>
<comment type="caution">
    <text evidence="1">The sequence shown here is derived from an EMBL/GenBank/DDBJ whole genome shotgun (WGS) entry which is preliminary data.</text>
</comment>
<evidence type="ECO:0000313" key="1">
    <source>
        <dbReference type="EMBL" id="REJ38561.1"/>
    </source>
</evidence>
<dbReference type="InterPro" id="IPR036388">
    <property type="entry name" value="WH-like_DNA-bd_sf"/>
</dbReference>
<organism evidence="1 2">
    <name type="scientific">Microcystis flos-aquae TF09</name>
    <dbReference type="NCBI Taxonomy" id="2060473"/>
    <lineage>
        <taxon>Bacteria</taxon>
        <taxon>Bacillati</taxon>
        <taxon>Cyanobacteriota</taxon>
        <taxon>Cyanophyceae</taxon>
        <taxon>Oscillatoriophycideae</taxon>
        <taxon>Chroococcales</taxon>
        <taxon>Microcystaceae</taxon>
        <taxon>Microcystis</taxon>
    </lineage>
</organism>
<dbReference type="EMBL" id="QQWC01000011">
    <property type="protein sequence ID" value="REJ38561.1"/>
    <property type="molecule type" value="Genomic_DNA"/>
</dbReference>